<feature type="repeat" description="PPR" evidence="3">
    <location>
        <begin position="331"/>
        <end position="365"/>
    </location>
</feature>
<dbReference type="PROSITE" id="PS51375">
    <property type="entry name" value="PPR"/>
    <property type="match status" value="11"/>
</dbReference>
<dbReference type="Pfam" id="PF13041">
    <property type="entry name" value="PPR_2"/>
    <property type="match status" value="4"/>
</dbReference>
<dbReference type="Pfam" id="PF01535">
    <property type="entry name" value="PPR"/>
    <property type="match status" value="5"/>
</dbReference>
<dbReference type="PANTHER" id="PTHR47932">
    <property type="entry name" value="ATPASE EXPRESSION PROTEIN 3"/>
    <property type="match status" value="1"/>
</dbReference>
<comment type="caution">
    <text evidence="4">The sequence shown here is derived from an EMBL/GenBank/DDBJ whole genome shotgun (WGS) entry which is preliminary data.</text>
</comment>
<dbReference type="NCBIfam" id="TIGR00756">
    <property type="entry name" value="PPR"/>
    <property type="match status" value="13"/>
</dbReference>
<feature type="repeat" description="PPR" evidence="3">
    <location>
        <begin position="591"/>
        <end position="625"/>
    </location>
</feature>
<dbReference type="Gene3D" id="1.25.40.10">
    <property type="entry name" value="Tetratricopeptide repeat domain"/>
    <property type="match status" value="7"/>
</dbReference>
<feature type="repeat" description="PPR" evidence="3">
    <location>
        <begin position="661"/>
        <end position="695"/>
    </location>
</feature>
<accession>A0A2P5G0F0</accession>
<dbReference type="Proteomes" id="UP000237000">
    <property type="component" value="Unassembled WGS sequence"/>
</dbReference>
<dbReference type="Pfam" id="PF12854">
    <property type="entry name" value="PPR_1"/>
    <property type="match status" value="2"/>
</dbReference>
<sequence length="850" mass="95909">MALPRISKTLRSLFKLINPSIINPYALHSLSFTKITFPTSLFHSPFSTQTPFNNSEHAHVANGLISIFFERPFSPENPELKRLAPVLTTKLVETVLNGFKSWEIAHLFFTWASKQSGYRHNCYTYNAMASILSHARQNAPLKALALDFVNSNCSITPGGLGFFLRCLGSLELVSEANFVFDQVKKKGLCVPNDYTYACLLEAISKSSSIDILEMRLQEMLDSGWEINKYTLTPVLGAYCNAGQFEKALNIFHEMRERNWVDAHVFSVLVLSFSKWGEVDKAFELIERMEDHSLVMNEKTFFVLINGFVRESRVDKALQLFLKMHKSGFGVDISLYDVLIGGLCKNKELEKALCLYSEMKELGIRPDVGILNKLISSCSNEEDIIRLLVETQEDMDEEGIIWLYNSVFHCLINMGLVDKAHVLLRTIVGIMGDESDSNFTVNELLKIKVRPLTSYFRIVIDGLLKTDKLDMALCLFKDMTLIGCKPDRLIYNNLIDELCNSNRLEESYELLRDMEDSGLEPTQFTHNSLYGCLCRRENVAGALELLKRMRMHGHEPWMKYSTLLVKWLCKHRKVDEACNFLHDMLQEGFLPDIVAYSAAMDGLIKAEKVDRALRLFKDICAQGYCPDVIAYNTLINGLFKAKRISEAEDLVNEMVVKGLIPSVVTYNLLIDAWCKSGDIDRAMHCLSTMFEEEREPSVITYTTLIDGLCAAGRSDDALKVWDDIASKGCAPNRITFMALISGLSKCGRPDTALVYLRKMEEMEMKADCFVYITLLSAFLSNSNLPKAYEILKEMVDKGSIPDQTDKNHAIVRDAILKLLADDLTSSSVKALIAKEDIPSINLSDFGSAGQS</sequence>
<dbReference type="InterPro" id="IPR002885">
    <property type="entry name" value="PPR_rpt"/>
</dbReference>
<keyword evidence="2" id="KW-0677">Repeat</keyword>
<evidence type="ECO:0000313" key="4">
    <source>
        <dbReference type="EMBL" id="POO03530.1"/>
    </source>
</evidence>
<evidence type="ECO:0000256" key="1">
    <source>
        <dbReference type="ARBA" id="ARBA00007626"/>
    </source>
</evidence>
<dbReference type="GO" id="GO:0003729">
    <property type="term" value="F:mRNA binding"/>
    <property type="evidence" value="ECO:0007669"/>
    <property type="project" value="TreeGrafter"/>
</dbReference>
<name>A0A2P5G0F0_TREOI</name>
<feature type="repeat" description="PPR" evidence="3">
    <location>
        <begin position="766"/>
        <end position="800"/>
    </location>
</feature>
<dbReference type="FunCoup" id="A0A2P5G0F0">
    <property type="interactions" value="449"/>
</dbReference>
<protein>
    <submittedName>
        <fullName evidence="4">Tetratricopeptide-like helical domain containing protein</fullName>
    </submittedName>
</protein>
<dbReference type="InParanoid" id="A0A2P5G0F0"/>
<dbReference type="OrthoDB" id="185373at2759"/>
<dbReference type="PANTHER" id="PTHR47932:SF17">
    <property type="entry name" value="OS06G0172000 PROTEIN"/>
    <property type="match status" value="1"/>
</dbReference>
<dbReference type="SUPFAM" id="SSF81901">
    <property type="entry name" value="HCP-like"/>
    <property type="match status" value="1"/>
</dbReference>
<feature type="repeat" description="PPR" evidence="3">
    <location>
        <begin position="227"/>
        <end position="261"/>
    </location>
</feature>
<gene>
    <name evidence="4" type="ORF">TorRG33x02_007350</name>
</gene>
<feature type="repeat" description="PPR" evidence="3">
    <location>
        <begin position="486"/>
        <end position="520"/>
    </location>
</feature>
<feature type="repeat" description="PPR" evidence="3">
    <location>
        <begin position="696"/>
        <end position="730"/>
    </location>
</feature>
<dbReference type="InterPro" id="IPR011990">
    <property type="entry name" value="TPR-like_helical_dom_sf"/>
</dbReference>
<comment type="similarity">
    <text evidence="1">Belongs to the PPR family. P subfamily.</text>
</comment>
<feature type="repeat" description="PPR" evidence="3">
    <location>
        <begin position="296"/>
        <end position="330"/>
    </location>
</feature>
<reference evidence="5" key="1">
    <citation type="submission" date="2016-06" db="EMBL/GenBank/DDBJ databases">
        <title>Parallel loss of symbiosis genes in relatives of nitrogen-fixing non-legume Parasponia.</title>
        <authorList>
            <person name="Van Velzen R."/>
            <person name="Holmer R."/>
            <person name="Bu F."/>
            <person name="Rutten L."/>
            <person name="Van Zeijl A."/>
            <person name="Liu W."/>
            <person name="Santuari L."/>
            <person name="Cao Q."/>
            <person name="Sharma T."/>
            <person name="Shen D."/>
            <person name="Roswanjaya Y."/>
            <person name="Wardhani T."/>
            <person name="Kalhor M.S."/>
            <person name="Jansen J."/>
            <person name="Van den Hoogen J."/>
            <person name="Gungor B."/>
            <person name="Hartog M."/>
            <person name="Hontelez J."/>
            <person name="Verver J."/>
            <person name="Yang W.-C."/>
            <person name="Schijlen E."/>
            <person name="Repin R."/>
            <person name="Schilthuizen M."/>
            <person name="Schranz E."/>
            <person name="Heidstra R."/>
            <person name="Miyata K."/>
            <person name="Fedorova E."/>
            <person name="Kohlen W."/>
            <person name="Bisseling T."/>
            <person name="Smit S."/>
            <person name="Geurts R."/>
        </authorList>
    </citation>
    <scope>NUCLEOTIDE SEQUENCE [LARGE SCALE GENOMIC DNA]</scope>
    <source>
        <strain evidence="5">cv. RG33-2</strain>
    </source>
</reference>
<keyword evidence="5" id="KW-1185">Reference proteome</keyword>
<proteinExistence type="inferred from homology"/>
<feature type="repeat" description="PPR" evidence="3">
    <location>
        <begin position="626"/>
        <end position="660"/>
    </location>
</feature>
<evidence type="ECO:0000256" key="3">
    <source>
        <dbReference type="PROSITE-ProRule" id="PRU00708"/>
    </source>
</evidence>
<dbReference type="EMBL" id="JXTC01000002">
    <property type="protein sequence ID" value="POO03530.1"/>
    <property type="molecule type" value="Genomic_DNA"/>
</dbReference>
<evidence type="ECO:0000313" key="5">
    <source>
        <dbReference type="Proteomes" id="UP000237000"/>
    </source>
</evidence>
<evidence type="ECO:0000256" key="2">
    <source>
        <dbReference type="ARBA" id="ARBA00022737"/>
    </source>
</evidence>
<organism evidence="4 5">
    <name type="scientific">Trema orientale</name>
    <name type="common">Charcoal tree</name>
    <name type="synonym">Celtis orientalis</name>
    <dbReference type="NCBI Taxonomy" id="63057"/>
    <lineage>
        <taxon>Eukaryota</taxon>
        <taxon>Viridiplantae</taxon>
        <taxon>Streptophyta</taxon>
        <taxon>Embryophyta</taxon>
        <taxon>Tracheophyta</taxon>
        <taxon>Spermatophyta</taxon>
        <taxon>Magnoliopsida</taxon>
        <taxon>eudicotyledons</taxon>
        <taxon>Gunneridae</taxon>
        <taxon>Pentapetalae</taxon>
        <taxon>rosids</taxon>
        <taxon>fabids</taxon>
        <taxon>Rosales</taxon>
        <taxon>Cannabaceae</taxon>
        <taxon>Trema</taxon>
    </lineage>
</organism>
<feature type="repeat" description="PPR" evidence="3">
    <location>
        <begin position="521"/>
        <end position="555"/>
    </location>
</feature>
<dbReference type="STRING" id="63057.A0A2P5G0F0"/>
<feature type="repeat" description="PPR" evidence="3">
    <location>
        <begin position="731"/>
        <end position="765"/>
    </location>
</feature>
<dbReference type="AlphaFoldDB" id="A0A2P5G0F0"/>